<evidence type="ECO:0000313" key="2">
    <source>
        <dbReference type="Proteomes" id="UP000176355"/>
    </source>
</evidence>
<dbReference type="Proteomes" id="UP000176355">
    <property type="component" value="Unassembled WGS sequence"/>
</dbReference>
<dbReference type="EMBL" id="MHSL01000003">
    <property type="protein sequence ID" value="OHA44406.1"/>
    <property type="molecule type" value="Genomic_DNA"/>
</dbReference>
<name>A0A1G2P7S8_9BACT</name>
<proteinExistence type="predicted"/>
<reference evidence="1 2" key="1">
    <citation type="journal article" date="2016" name="Nat. Commun.">
        <title>Thousands of microbial genomes shed light on interconnected biogeochemical processes in an aquifer system.</title>
        <authorList>
            <person name="Anantharaman K."/>
            <person name="Brown C.T."/>
            <person name="Hug L.A."/>
            <person name="Sharon I."/>
            <person name="Castelle C.J."/>
            <person name="Probst A.J."/>
            <person name="Thomas B.C."/>
            <person name="Singh A."/>
            <person name="Wilkins M.J."/>
            <person name="Karaoz U."/>
            <person name="Brodie E.L."/>
            <person name="Williams K.H."/>
            <person name="Hubbard S.S."/>
            <person name="Banfield J.F."/>
        </authorList>
    </citation>
    <scope>NUCLEOTIDE SEQUENCE [LARGE SCALE GENOMIC DNA]</scope>
</reference>
<organism evidence="1 2">
    <name type="scientific">Candidatus Taylorbacteria bacterium RIFCSPLOWO2_12_FULL_44_15c</name>
    <dbReference type="NCBI Taxonomy" id="1802333"/>
    <lineage>
        <taxon>Bacteria</taxon>
        <taxon>Candidatus Tayloriibacteriota</taxon>
    </lineage>
</organism>
<protein>
    <submittedName>
        <fullName evidence="1">Uncharacterized protein</fullName>
    </submittedName>
</protein>
<dbReference type="AlphaFoldDB" id="A0A1G2P7S8"/>
<accession>A0A1G2P7S8</accession>
<gene>
    <name evidence="1" type="ORF">A3G03_01585</name>
</gene>
<evidence type="ECO:0000313" key="1">
    <source>
        <dbReference type="EMBL" id="OHA44406.1"/>
    </source>
</evidence>
<sequence length="81" mass="9919">MVLFLRYNNHFNFREIAESFGEPLHTIIRQFRRKRHRPINSIKINKSQSIELNHRDIPKIFRKIQSEMPNQKGETRSIRLF</sequence>
<dbReference type="STRING" id="1802333.A3G03_01585"/>
<comment type="caution">
    <text evidence="1">The sequence shown here is derived from an EMBL/GenBank/DDBJ whole genome shotgun (WGS) entry which is preliminary data.</text>
</comment>